<sequence length="390" mass="40792">MSTETDIITWLSTQREPMIQALREMVDTDGGSYDKEGVDRVGAQVARFMAAQGIPVETLPQQKHGDCIRAVLDDDSSVSGGNARQNILLMGHRDTVFPKGEPTRRPFTIEGDRAFGPGVADMKAGLVMNMFVLAAFKKFGGAPGPLVALFTGDEEIGSPEGRPVIEAEAKAARVVFNSEPGRPNGGIVTGRKGGVFSVFDIEGKAAHSGGNFEAGISAIGELAAKITAIHALTDLKRGITLNVGLVTGGQSVNTVAPHAQGQIDLRYVEPADREEVMAKIQAIIDTSHVPGTRAKLTIKGEFLPLTQSPEAAKLFATYRAAATESGFDPSGEFSGGCADSGFTAAMGAPTLCAVGPVGGKAHTPEEYLELSSLVPRAQAVARAILRLGPA</sequence>
<keyword evidence="2" id="KW-0862">Zinc</keyword>
<evidence type="ECO:0000313" key="5">
    <source>
        <dbReference type="Proteomes" id="UP000689967"/>
    </source>
</evidence>
<dbReference type="Pfam" id="PF01546">
    <property type="entry name" value="Peptidase_M20"/>
    <property type="match status" value="1"/>
</dbReference>
<dbReference type="PANTHER" id="PTHR43808:SF9">
    <property type="entry name" value="BLL0789 PROTEIN"/>
    <property type="match status" value="1"/>
</dbReference>
<comment type="caution">
    <text evidence="4">The sequence shown here is derived from an EMBL/GenBank/DDBJ whole genome shotgun (WGS) entry which is preliminary data.</text>
</comment>
<keyword evidence="5" id="KW-1185">Reference proteome</keyword>
<proteinExistence type="predicted"/>
<dbReference type="Pfam" id="PF07687">
    <property type="entry name" value="M20_dimer"/>
    <property type="match status" value="1"/>
</dbReference>
<dbReference type="InterPro" id="IPR011650">
    <property type="entry name" value="Peptidase_M20_dimer"/>
</dbReference>
<dbReference type="InterPro" id="IPR002933">
    <property type="entry name" value="Peptidase_M20"/>
</dbReference>
<feature type="domain" description="Peptidase M20 dimerisation" evidence="3">
    <location>
        <begin position="189"/>
        <end position="289"/>
    </location>
</feature>
<evidence type="ECO:0000259" key="3">
    <source>
        <dbReference type="Pfam" id="PF07687"/>
    </source>
</evidence>
<gene>
    <name evidence="4" type="ORF">JJQ90_15495</name>
</gene>
<evidence type="ECO:0000256" key="1">
    <source>
        <dbReference type="ARBA" id="ARBA00022801"/>
    </source>
</evidence>
<dbReference type="InterPro" id="IPR050072">
    <property type="entry name" value="Peptidase_M20A"/>
</dbReference>
<dbReference type="PANTHER" id="PTHR43808">
    <property type="entry name" value="ACETYLORNITHINE DEACETYLASE"/>
    <property type="match status" value="1"/>
</dbReference>
<dbReference type="Proteomes" id="UP000689967">
    <property type="component" value="Unassembled WGS sequence"/>
</dbReference>
<evidence type="ECO:0000256" key="2">
    <source>
        <dbReference type="ARBA" id="ARBA00022833"/>
    </source>
</evidence>
<dbReference type="PIRSF" id="PIRSF037238">
    <property type="entry name" value="Carboxypeptidase_G2"/>
    <property type="match status" value="1"/>
</dbReference>
<reference evidence="4 5" key="1">
    <citation type="submission" date="2021-01" db="EMBL/GenBank/DDBJ databases">
        <title>Roseomonas sp. nov, a bacterium isolated from an oil production mixture in Yumen Oilfield.</title>
        <authorList>
            <person name="Wu D."/>
        </authorList>
    </citation>
    <scope>NUCLEOTIDE SEQUENCE [LARGE SCALE GENOMIC DNA]</scope>
    <source>
        <strain evidence="4 5">ROY-5-3</strain>
    </source>
</reference>
<accession>A0ABS6H8S9</accession>
<dbReference type="InterPro" id="IPR017150">
    <property type="entry name" value="Pept_M20_glutamate_carboxypep"/>
</dbReference>
<dbReference type="PROSITE" id="PS00758">
    <property type="entry name" value="ARGE_DAPE_CPG2_1"/>
    <property type="match status" value="1"/>
</dbReference>
<name>A0ABS6H8S9_9PROT</name>
<protein>
    <submittedName>
        <fullName evidence="4">M20 family metallopeptidase</fullName>
    </submittedName>
</protein>
<dbReference type="InterPro" id="IPR001261">
    <property type="entry name" value="ArgE/DapE_CS"/>
</dbReference>
<dbReference type="CDD" id="cd03885">
    <property type="entry name" value="M20_CPDG2"/>
    <property type="match status" value="1"/>
</dbReference>
<organism evidence="4 5">
    <name type="scientific">Falsiroseomonas oleicola</name>
    <dbReference type="NCBI Taxonomy" id="2801474"/>
    <lineage>
        <taxon>Bacteria</taxon>
        <taxon>Pseudomonadati</taxon>
        <taxon>Pseudomonadota</taxon>
        <taxon>Alphaproteobacteria</taxon>
        <taxon>Acetobacterales</taxon>
        <taxon>Roseomonadaceae</taxon>
        <taxon>Falsiroseomonas</taxon>
    </lineage>
</organism>
<keyword evidence="1" id="KW-0378">Hydrolase</keyword>
<evidence type="ECO:0000313" key="4">
    <source>
        <dbReference type="EMBL" id="MBU8545124.1"/>
    </source>
</evidence>
<dbReference type="EMBL" id="JAERQM010000004">
    <property type="protein sequence ID" value="MBU8545124.1"/>
    <property type="molecule type" value="Genomic_DNA"/>
</dbReference>